<dbReference type="KEGG" id="sita:101775129"/>
<dbReference type="InterPro" id="IPR033467">
    <property type="entry name" value="Tesmin/TSO1-like_CXC"/>
</dbReference>
<proteinExistence type="inferred from homology"/>
<organism evidence="6">
    <name type="scientific">Setaria italica</name>
    <name type="common">Foxtail millet</name>
    <name type="synonym">Panicum italicum</name>
    <dbReference type="NCBI Taxonomy" id="4555"/>
    <lineage>
        <taxon>Eukaryota</taxon>
        <taxon>Viridiplantae</taxon>
        <taxon>Streptophyta</taxon>
        <taxon>Embryophyta</taxon>
        <taxon>Tracheophyta</taxon>
        <taxon>Spermatophyta</taxon>
        <taxon>Magnoliopsida</taxon>
        <taxon>Liliopsida</taxon>
        <taxon>Poales</taxon>
        <taxon>Poaceae</taxon>
        <taxon>PACMAD clade</taxon>
        <taxon>Panicoideae</taxon>
        <taxon>Panicodae</taxon>
        <taxon>Paniceae</taxon>
        <taxon>Cenchrinae</taxon>
        <taxon>Setaria</taxon>
    </lineage>
</organism>
<dbReference type="InterPro" id="IPR028307">
    <property type="entry name" value="Lin-54_fam"/>
</dbReference>
<feature type="domain" description="CRC" evidence="5">
    <location>
        <begin position="76"/>
        <end position="199"/>
    </location>
</feature>
<feature type="region of interest" description="Disordered" evidence="4">
    <location>
        <begin position="378"/>
        <end position="399"/>
    </location>
</feature>
<dbReference type="PANTHER" id="PTHR12446:SF58">
    <property type="entry name" value="OS06G0332700 PROTEIN"/>
    <property type="match status" value="1"/>
</dbReference>
<dbReference type="STRING" id="4555.A0A368QUV5"/>
<evidence type="ECO:0000256" key="4">
    <source>
        <dbReference type="SAM" id="MobiDB-lite"/>
    </source>
</evidence>
<evidence type="ECO:0000256" key="1">
    <source>
        <dbReference type="ARBA" id="ARBA00004123"/>
    </source>
</evidence>
<evidence type="ECO:0000259" key="5">
    <source>
        <dbReference type="PROSITE" id="PS51634"/>
    </source>
</evidence>
<dbReference type="OrthoDB" id="6283463at2759"/>
<evidence type="ECO:0000313" key="6">
    <source>
        <dbReference type="EMBL" id="RCV21736.1"/>
    </source>
</evidence>
<evidence type="ECO:0000256" key="3">
    <source>
        <dbReference type="ARBA" id="ARBA00023242"/>
    </source>
</evidence>
<dbReference type="AlphaFoldDB" id="A0A368QUV5"/>
<dbReference type="PROSITE" id="PS51634">
    <property type="entry name" value="CRC"/>
    <property type="match status" value="1"/>
</dbReference>
<evidence type="ECO:0000256" key="2">
    <source>
        <dbReference type="ARBA" id="ARBA00007267"/>
    </source>
</evidence>
<reference evidence="6" key="2">
    <citation type="submission" date="2015-07" db="EMBL/GenBank/DDBJ databases">
        <authorList>
            <person name="Noorani M."/>
        </authorList>
    </citation>
    <scope>NUCLEOTIDE SEQUENCE</scope>
    <source>
        <strain evidence="6">Yugu1</strain>
    </source>
</reference>
<name>A0A368QUV5_SETIT</name>
<gene>
    <name evidence="6" type="ORF">SETIT_4G161800v2</name>
</gene>
<dbReference type="Pfam" id="PF03638">
    <property type="entry name" value="TCR"/>
    <property type="match status" value="2"/>
</dbReference>
<feature type="compositionally biased region" description="Basic and acidic residues" evidence="4">
    <location>
        <begin position="485"/>
        <end position="498"/>
    </location>
</feature>
<dbReference type="InterPro" id="IPR005172">
    <property type="entry name" value="CRC"/>
</dbReference>
<feature type="region of interest" description="Disordered" evidence="4">
    <location>
        <begin position="1"/>
        <end position="49"/>
    </location>
</feature>
<dbReference type="EMBL" id="CM003531">
    <property type="protein sequence ID" value="RCV21736.1"/>
    <property type="molecule type" value="Genomic_DNA"/>
</dbReference>
<dbReference type="PANTHER" id="PTHR12446">
    <property type="entry name" value="TESMIN/TSO1-RELATED"/>
    <property type="match status" value="1"/>
</dbReference>
<protein>
    <recommendedName>
        <fullName evidence="5">CRC domain-containing protein</fullName>
    </recommendedName>
</protein>
<feature type="region of interest" description="Disordered" evidence="4">
    <location>
        <begin position="134"/>
        <end position="158"/>
    </location>
</feature>
<accession>A0A368QUV5</accession>
<sequence>MEQEKQQRVEPPAPAPAPTPAPQASSEPRAPPHPQQQPKPAIPVQPSLPVTRPWPMSIIPSVKPAVEVKSGTPAKKKKHCNCKNSQCLKLYCECFAAGDYCDGCNCKQCGNTVENDKVRQEAINNTILRNPNAFQPKIENSPITPSVRKDAGAPPSLPKHNKGCHCKKSGCLKKYCECFQANILCSKNCKCMDCKNFDGSEELRAIIQGDNSCDRNNIQQAANVALNGAIGSSGYRFSPVRRKRPPEDPHYQRLNVEGNMMQMQFQEVSHLDASQIASSTGLEGSTGNFHSKSKLVYRSPLANTIHPSDVNDLANRLVIVCRKAAEGFTTIADNKVEMEIDREVFINTDQNFDENKKEFQKAAASQLGDVTKIDQQIPGDSGSYCSNTQEDSRPASPGTRALLCDEQDLTFGTAYRSSIPVALHDQDISELQTAQENVVLREFRNYLRLIIARGKLNEGKSSSGTVMELDATRNHESSTTLPPVRAEEKSCAPDDPRNPKTSKSFGSDGVSTHEIK</sequence>
<feature type="compositionally biased region" description="Pro residues" evidence="4">
    <location>
        <begin position="11"/>
        <end position="21"/>
    </location>
</feature>
<keyword evidence="3" id="KW-0539">Nucleus</keyword>
<comment type="subcellular location">
    <subcellularLocation>
        <location evidence="1">Nucleus</location>
    </subcellularLocation>
</comment>
<comment type="similarity">
    <text evidence="2">Belongs to the lin-54 family.</text>
</comment>
<feature type="region of interest" description="Disordered" evidence="4">
    <location>
        <begin position="469"/>
        <end position="516"/>
    </location>
</feature>
<feature type="compositionally biased region" description="Pro residues" evidence="4">
    <location>
        <begin position="29"/>
        <end position="43"/>
    </location>
</feature>
<dbReference type="SMART" id="SM01114">
    <property type="entry name" value="CXC"/>
    <property type="match status" value="2"/>
</dbReference>
<dbReference type="GO" id="GO:0005634">
    <property type="term" value="C:nucleus"/>
    <property type="evidence" value="ECO:0007669"/>
    <property type="project" value="UniProtKB-SubCell"/>
</dbReference>
<reference evidence="6" key="1">
    <citation type="journal article" date="2012" name="Nat. Biotechnol.">
        <title>Reference genome sequence of the model plant Setaria.</title>
        <authorList>
            <person name="Bennetzen J.L."/>
            <person name="Schmutz J."/>
            <person name="Wang H."/>
            <person name="Percifield R."/>
            <person name="Hawkins J."/>
            <person name="Pontaroli A.C."/>
            <person name="Estep M."/>
            <person name="Feng L."/>
            <person name="Vaughn J.N."/>
            <person name="Grimwood J."/>
            <person name="Jenkins J."/>
            <person name="Barry K."/>
            <person name="Lindquist E."/>
            <person name="Hellsten U."/>
            <person name="Deshpande S."/>
            <person name="Wang X."/>
            <person name="Wu X."/>
            <person name="Mitros T."/>
            <person name="Triplett J."/>
            <person name="Yang X."/>
            <person name="Ye C.Y."/>
            <person name="Mauro-Herrera M."/>
            <person name="Wang L."/>
            <person name="Li P."/>
            <person name="Sharma M."/>
            <person name="Sharma R."/>
            <person name="Ronald P.C."/>
            <person name="Panaud O."/>
            <person name="Kellogg E.A."/>
            <person name="Brutnell T.P."/>
            <person name="Doust A.N."/>
            <person name="Tuskan G.A."/>
            <person name="Rokhsar D."/>
            <person name="Devos K.M."/>
        </authorList>
    </citation>
    <scope>NUCLEOTIDE SEQUENCE [LARGE SCALE GENOMIC DNA]</scope>
    <source>
        <strain evidence="6">Yugu1</strain>
    </source>
</reference>